<dbReference type="Gene3D" id="2.60.40.10">
    <property type="entry name" value="Immunoglobulins"/>
    <property type="match status" value="1"/>
</dbReference>
<organism evidence="1">
    <name type="scientific">uncultured Gemmatimonadota bacterium</name>
    <dbReference type="NCBI Taxonomy" id="203437"/>
    <lineage>
        <taxon>Bacteria</taxon>
        <taxon>Pseudomonadati</taxon>
        <taxon>Gemmatimonadota</taxon>
        <taxon>environmental samples</taxon>
    </lineage>
</organism>
<accession>A0A6J4MEM2</accession>
<dbReference type="SUPFAM" id="SSF54523">
    <property type="entry name" value="Pili subunits"/>
    <property type="match status" value="1"/>
</dbReference>
<evidence type="ECO:0008006" key="2">
    <source>
        <dbReference type="Google" id="ProtNLM"/>
    </source>
</evidence>
<name>A0A6J4MEM2_9BACT</name>
<sequence length="1374" mass="145912">MNLIRPLRAPGGPRGFSGVEILAVLAVLGVLAGVGYAAAGQHRARAAEAEMRQDLVHFVNQQQVLRQRTGSLGTLAQLDSLGFRRSPGVVVEADSVDASGRRAYLRVRHRQSGQRCSVDYSPFVSHALNRVQCWGGPGDPDVSEQVAAVEDDPTAPGETVEVDAPMPEPETDACAGVPALAVTAPGNQSGPPGSARTGIFTLANPGAGARTYSLRFSTSNPAVVPAVDGPASVEVPAGASRTVAAAFQVDPNAEAGQMSVVPLEATDAACAERTGSGFFSVTTELWMMDPELSQPADVTVRPGAVIPVTWSSTNRTNLPRTLVLTPSEQAGLAREGAAGSEPHGFGETRQTPVQYQLDASMDGFERRQACMEAHDAEAPAYRVRKCFWVTAEFIRGVPRIVAPRARDAGQDEQFTSEWTVVNTSNAPLPFDIVPAVTGDLVLVAAEGAGPSVLLPRDRPHTVRITYRLRRASVAGTVSRATLHVAEGDAQVSGELVVTTRLEICAPTVAATPADRSEAPGTAFSTTWQVQNCTNAPRDLTLAPAGDGDVLPEGAARVESFRPFEVRSVSVPFRVKERSVHLTASRPALHASDADLAISSSFGMTTALALCAPTLSGPAGVPVQPQIPGTAATVAYTIQNCSNAARTFSAVAGSSNVAAVPDPADPAPVTIPAYATAGVSFAYVLPVDVRGGVPSDLGIRVEDAADASLAATGGFSVTPQVIRSAPLLSAFPVQSLLPGESGNVSATLTSRSNVPVRYCFTAEVGAGSVSAGSVVSPAPSPAACVDIEAPFGTATVTQAVKVAAEAEHPWTNQVTVTAVDQIDESITASQTFPVTAALQLANPTVRVPATPPAVQWRGGQTRAMEYRVLNQSNATRTLCVAVSTNDETLLASASENPVCASVGARQFHTLSHQLKAATRVPGSGDVKIAVQAYDDGAHEFRTTGDYRGHVISANPIAIWTSPGSVYVRKWVDFNGSDSYSPVGTAIVRYIWTWGLEGLRWDGVRFMMGGIGLATDSSGSALTRRAYDLNGVFPICLTVVDADGLRSDPNCQGLTALVQTRARLQWRYRGWWYDPKDFCWDVAWDNQCPPSYGNSRWEVLLSASQGDVPIRRAWASFTVKWWNTDDPDDKHARTYTYSGNSLPVTNTTYNWYGTMRTYDFLSNDQRAWRNIESGTWRVLNTEGSSVGGWPQAPNLGSHPLVLNASLGSATGVLDGGPHWVPDYARVTVYVEDARGAVTSQSGDYDHTRSEWRGSECISGHHLPLCTRGFERLTAPPTAPTGKIEVEIVDGVHRMTGSGQSAEGRIADQYWEIREHRLEPGAVAGRSHVSREEVLELSPGPCVERHVSLILVDDQGRVGSANYTVPSVGRVRECEGR</sequence>
<protein>
    <recommendedName>
        <fullName evidence="2">Prepilin-type N-terminal cleavage/methylation domain-containing protein</fullName>
    </recommendedName>
</protein>
<dbReference type="EMBL" id="CADCTW010000191">
    <property type="protein sequence ID" value="CAA9357658.1"/>
    <property type="molecule type" value="Genomic_DNA"/>
</dbReference>
<dbReference type="InterPro" id="IPR045584">
    <property type="entry name" value="Pilin-like"/>
</dbReference>
<dbReference type="InterPro" id="IPR013783">
    <property type="entry name" value="Ig-like_fold"/>
</dbReference>
<reference evidence="1" key="1">
    <citation type="submission" date="2020-02" db="EMBL/GenBank/DDBJ databases">
        <authorList>
            <person name="Meier V. D."/>
        </authorList>
    </citation>
    <scope>NUCLEOTIDE SEQUENCE</scope>
    <source>
        <strain evidence="1">AVDCRST_MAG68</strain>
    </source>
</reference>
<evidence type="ECO:0000313" key="1">
    <source>
        <dbReference type="EMBL" id="CAA9357658.1"/>
    </source>
</evidence>
<proteinExistence type="predicted"/>
<gene>
    <name evidence="1" type="ORF">AVDCRST_MAG68-4190</name>
</gene>